<evidence type="ECO:0000256" key="1">
    <source>
        <dbReference type="SAM" id="MobiDB-lite"/>
    </source>
</evidence>
<gene>
    <name evidence="2" type="ORF">LCGC14_0726940</name>
</gene>
<protein>
    <submittedName>
        <fullName evidence="2">Uncharacterized protein</fullName>
    </submittedName>
</protein>
<sequence length="75" mass="8513">MTTELTRPEAEALVALLLERHVVDDDYTGSRTYHFKRGKCQFVNANHSTTRREINSAVEPDRAEGLLSRLKGKPD</sequence>
<name>A0A0F9QAT3_9ZZZZ</name>
<dbReference type="EMBL" id="LAZR01001669">
    <property type="protein sequence ID" value="KKN41085.1"/>
    <property type="molecule type" value="Genomic_DNA"/>
</dbReference>
<evidence type="ECO:0000313" key="2">
    <source>
        <dbReference type="EMBL" id="KKN41085.1"/>
    </source>
</evidence>
<comment type="caution">
    <text evidence="2">The sequence shown here is derived from an EMBL/GenBank/DDBJ whole genome shotgun (WGS) entry which is preliminary data.</text>
</comment>
<dbReference type="AlphaFoldDB" id="A0A0F9QAT3"/>
<accession>A0A0F9QAT3</accession>
<reference evidence="2" key="1">
    <citation type="journal article" date="2015" name="Nature">
        <title>Complex archaea that bridge the gap between prokaryotes and eukaryotes.</title>
        <authorList>
            <person name="Spang A."/>
            <person name="Saw J.H."/>
            <person name="Jorgensen S.L."/>
            <person name="Zaremba-Niedzwiedzka K."/>
            <person name="Martijn J."/>
            <person name="Lind A.E."/>
            <person name="van Eijk R."/>
            <person name="Schleper C."/>
            <person name="Guy L."/>
            <person name="Ettema T.J."/>
        </authorList>
    </citation>
    <scope>NUCLEOTIDE SEQUENCE</scope>
</reference>
<organism evidence="2">
    <name type="scientific">marine sediment metagenome</name>
    <dbReference type="NCBI Taxonomy" id="412755"/>
    <lineage>
        <taxon>unclassified sequences</taxon>
        <taxon>metagenomes</taxon>
        <taxon>ecological metagenomes</taxon>
    </lineage>
</organism>
<proteinExistence type="predicted"/>
<feature type="region of interest" description="Disordered" evidence="1">
    <location>
        <begin position="56"/>
        <end position="75"/>
    </location>
</feature>